<evidence type="ECO:0000313" key="2">
    <source>
        <dbReference type="Proteomes" id="UP000269301"/>
    </source>
</evidence>
<dbReference type="Gene3D" id="3.60.21.70">
    <property type="entry name" value="PhoD-like phosphatase"/>
    <property type="match status" value="1"/>
</dbReference>
<accession>A0A494ZWZ8</accession>
<protein>
    <recommendedName>
        <fullName evidence="3">PhoD-like phosphatase metallophosphatase domain-containing protein</fullName>
    </recommendedName>
</protein>
<name>A0A494ZWZ8_9BACI</name>
<sequence length="690" mass="80798">MRIPFLLAGPIIRRTEPTQVTIWLATSKDVHIEAVLYTIDAKKEKNNKYHLFHTKTFNKTIRAGKRMYIHLIKISPEKSNFPTDHLLGYNLLFTNGNDIFDLGDLDLLSKSNPDSIVYDEWKFPTFYIQEKLPANILYGSCQKPHGKGDNAFISADFTTQAHHSDLKKRPSALFLMGDQIYADDVGDPVFPAIQWWSDLLIGENTDAITEMEPLLKHEPFLSSINKVQSRQYIMSNFANFTSGNAANHMIRFGEYAVLYLLTMGPSLWLAHDSIPTFEELTDNNNIYFMYTQKNEKNFQKELKQHKKRYEEEKSEVLSYLKTLAQTRRIMANTPTYMIFDDHDITDDWNISFDWAQNVYQSSLGKHTVANGLSAYLLFQAWGNDPENLDKMIDKLSPQLPHYLRECRFEENWIQRIIRYERWSFVAPTKPRSLFLDIRTKRNYELQPKPIRVINKMEEEQRAAQLIGEHGWRINTTILKESDWQKGDRLIIVSPTPLYGVGIIESFLKRFVYPLRILGIPVHYDLDFEAWKYNEKSFSNFLNHIINWQLDQCIILSGDVHYASAVKSQVSLNDQKEMKILQFTSSPIRNMSFSGLWGKLLKIPVWLNSFSRKHRTIYRSCNEQYTFSTSRKVYSRNKKLKWREEINYLSTSRGSVILTDNNIGLVTIDNEEVSNKLLQFTRQKEEVRFKD</sequence>
<reference evidence="1 2" key="1">
    <citation type="journal article" date="2016" name="Int. J. Syst. Evol. Microbiol.">
        <title>Oceanobacillus halophilus sp. nov., a novel moderately halophilic bacterium from a hypersaline lake.</title>
        <authorList>
            <person name="Amoozegar M.A."/>
            <person name="Bagheri M."/>
            <person name="Makhdoumi A."/>
            <person name="Nikou M.M."/>
            <person name="Fazeli S.A.S."/>
            <person name="Schumann P."/>
            <person name="Sproer C."/>
            <person name="Sanchez-Porro C."/>
            <person name="Ventosa A."/>
        </authorList>
    </citation>
    <scope>NUCLEOTIDE SEQUENCE [LARGE SCALE GENOMIC DNA]</scope>
    <source>
        <strain evidence="1 2">DSM 23996</strain>
    </source>
</reference>
<organism evidence="1 2">
    <name type="scientific">Oceanobacillus halophilus</name>
    <dbReference type="NCBI Taxonomy" id="930130"/>
    <lineage>
        <taxon>Bacteria</taxon>
        <taxon>Bacillati</taxon>
        <taxon>Bacillota</taxon>
        <taxon>Bacilli</taxon>
        <taxon>Bacillales</taxon>
        <taxon>Bacillaceae</taxon>
        <taxon>Oceanobacillus</taxon>
    </lineage>
</organism>
<dbReference type="InterPro" id="IPR038607">
    <property type="entry name" value="PhoD-like_sf"/>
</dbReference>
<dbReference type="PANTHER" id="PTHR37031:SF2">
    <property type="entry name" value="PHOD-LIKE PHOSPHATASE METALLOPHOSPHATASE DOMAIN-CONTAINING PROTEIN"/>
    <property type="match status" value="1"/>
</dbReference>
<dbReference type="OrthoDB" id="9795624at2"/>
<dbReference type="AlphaFoldDB" id="A0A494ZWZ8"/>
<keyword evidence="2" id="KW-1185">Reference proteome</keyword>
<comment type="caution">
    <text evidence="1">The sequence shown here is derived from an EMBL/GenBank/DDBJ whole genome shotgun (WGS) entry which is preliminary data.</text>
</comment>
<dbReference type="SUPFAM" id="SSF56300">
    <property type="entry name" value="Metallo-dependent phosphatases"/>
    <property type="match status" value="1"/>
</dbReference>
<dbReference type="PANTHER" id="PTHR37031">
    <property type="entry name" value="METALLOPHOSPHATASE BINDING DOMAIN PROTEIN"/>
    <property type="match status" value="1"/>
</dbReference>
<gene>
    <name evidence="1" type="ORF">D8M06_15580</name>
</gene>
<evidence type="ECO:0008006" key="3">
    <source>
        <dbReference type="Google" id="ProtNLM"/>
    </source>
</evidence>
<evidence type="ECO:0000313" key="1">
    <source>
        <dbReference type="EMBL" id="RKQ30518.1"/>
    </source>
</evidence>
<dbReference type="EMBL" id="RBZP01000017">
    <property type="protein sequence ID" value="RKQ30518.1"/>
    <property type="molecule type" value="Genomic_DNA"/>
</dbReference>
<dbReference type="Proteomes" id="UP000269301">
    <property type="component" value="Unassembled WGS sequence"/>
</dbReference>
<dbReference type="RefSeq" id="WP_121205527.1">
    <property type="nucleotide sequence ID" value="NZ_RBZP01000017.1"/>
</dbReference>
<dbReference type="InterPro" id="IPR029052">
    <property type="entry name" value="Metallo-depent_PP-like"/>
</dbReference>
<proteinExistence type="predicted"/>